<proteinExistence type="predicted"/>
<evidence type="ECO:0000259" key="5">
    <source>
        <dbReference type="PROSITE" id="PS50070"/>
    </source>
</evidence>
<dbReference type="CDD" id="cd00108">
    <property type="entry name" value="KR"/>
    <property type="match status" value="2"/>
</dbReference>
<keyword evidence="1 3" id="KW-0420">Kringle</keyword>
<sequence length="818" mass="92886">MFRSIVIVVLIVNIAIAEDEIPGNTTDVSICKVSHLGLEYFGSISKTESRVRCQSWSSLQPHKVRSDIEDKQFPERSIKSAKNHCRNPTHDPMGPWCYTMNYDLEYETCGIPLCSYSLCKITGPGMEYAGKHGKTVSDRNCLKWNKDRKKVRQNDKHIEIPKYDKQLFPENNLADAKKYCRNPDGDIGGPWCFVENEASDDVEKEYCDIPLCDDPTCMVFTKNYDTYTHFTDFNDTLDSVTFGVKLWDSDSFLDASARLLLSVMALPLTGKEMEQAGAGIEILIGNNFSALRFGNNDQPEYEPTPGILKSTKFTMFTLNWHAGFITLNVEGRKKSIFLAEYKTKGNLLGHKMNEFLFYAAQGTNVLWHFPFCFDDFECDVHTTTASYFQQFWPLREKDIGRDLYVHVRAFHSARILFVPSPTVAYPWVKIVFSDKRSVTKITTKEYEGAHEVVLKEIHLTGVLSYWSWNEFSISMFANTMNMYVEKALGLQIMADLKHEVFRKMRWFSVSSMNTVAHWSFYCSPPHHALPPPAVLPECSLNAYGTDYKGTQDVTNEGLPCLPWSGVDLIRKVVDPKAGSFKNETPLTAWNYCRNPAESAEGVYCYTIALDPQKAINRTACHLRRCKSADCHMAGTGNDYIGNVAVTRSNRTCDTWDFTGKTPNDMYKRVWNGTLFAEQSQTAAKNYCRNPNRNISGSWCFTTDTGAIEDSCNVRDCDKSEECTVVVDSPASRRGGRAVFILPQWKESGHHGGLRFSVKEWNPDMLDGLEFAILPRSGDRYVTLQIGAEYNEKLRLIRNDAVIIQKTMPHLILAGKEMP</sequence>
<organism evidence="6 7">
    <name type="scientific">Callosobruchus maculatus</name>
    <name type="common">Southern cowpea weevil</name>
    <name type="synonym">Pulse bruchid</name>
    <dbReference type="NCBI Taxonomy" id="64391"/>
    <lineage>
        <taxon>Eukaryota</taxon>
        <taxon>Metazoa</taxon>
        <taxon>Ecdysozoa</taxon>
        <taxon>Arthropoda</taxon>
        <taxon>Hexapoda</taxon>
        <taxon>Insecta</taxon>
        <taxon>Pterygota</taxon>
        <taxon>Neoptera</taxon>
        <taxon>Endopterygota</taxon>
        <taxon>Coleoptera</taxon>
        <taxon>Polyphaga</taxon>
        <taxon>Cucujiformia</taxon>
        <taxon>Chrysomeloidea</taxon>
        <taxon>Chrysomelidae</taxon>
        <taxon>Bruchinae</taxon>
        <taxon>Bruchini</taxon>
        <taxon>Callosobruchus</taxon>
    </lineage>
</organism>
<dbReference type="InterPro" id="IPR050759">
    <property type="entry name" value="Serine_protease_kringle"/>
</dbReference>
<evidence type="ECO:0000313" key="7">
    <source>
        <dbReference type="Proteomes" id="UP000410492"/>
    </source>
</evidence>
<name>A0A653DY40_CALMS</name>
<comment type="caution">
    <text evidence="3">Lacks conserved residue(s) required for the propagation of feature annotation.</text>
</comment>
<feature type="chain" id="PRO_5024879955" description="Kringle domain-containing protein" evidence="4">
    <location>
        <begin position="18"/>
        <end position="818"/>
    </location>
</feature>
<dbReference type="PROSITE" id="PS00021">
    <property type="entry name" value="KRINGLE_1"/>
    <property type="match status" value="2"/>
</dbReference>
<keyword evidence="4" id="KW-0732">Signal</keyword>
<dbReference type="InterPro" id="IPR038178">
    <property type="entry name" value="Kringle_sf"/>
</dbReference>
<dbReference type="GO" id="GO:0005102">
    <property type="term" value="F:signaling receptor binding"/>
    <property type="evidence" value="ECO:0007669"/>
    <property type="project" value="TreeGrafter"/>
</dbReference>
<protein>
    <recommendedName>
        <fullName evidence="5">Kringle domain-containing protein</fullName>
    </recommendedName>
</protein>
<dbReference type="OrthoDB" id="1915767at2759"/>
<dbReference type="SUPFAM" id="SSF57440">
    <property type="entry name" value="Kringle-like"/>
    <property type="match status" value="4"/>
</dbReference>
<dbReference type="PANTHER" id="PTHR24261:SF7">
    <property type="entry name" value="KRINGLE DOMAIN-CONTAINING PROTEIN"/>
    <property type="match status" value="1"/>
</dbReference>
<feature type="domain" description="Kringle" evidence="5">
    <location>
        <begin position="37"/>
        <end position="114"/>
    </location>
</feature>
<dbReference type="PROSITE" id="PS50070">
    <property type="entry name" value="KRINGLE_2"/>
    <property type="match status" value="4"/>
</dbReference>
<dbReference type="Proteomes" id="UP000410492">
    <property type="component" value="Unassembled WGS sequence"/>
</dbReference>
<dbReference type="PRINTS" id="PR00018">
    <property type="entry name" value="KRINGLE"/>
</dbReference>
<reference evidence="6 7" key="1">
    <citation type="submission" date="2019-01" db="EMBL/GenBank/DDBJ databases">
        <authorList>
            <person name="Sayadi A."/>
        </authorList>
    </citation>
    <scope>NUCLEOTIDE SEQUENCE [LARGE SCALE GENOMIC DNA]</scope>
</reference>
<dbReference type="SMART" id="SM00130">
    <property type="entry name" value="KR"/>
    <property type="match status" value="4"/>
</dbReference>
<dbReference type="InterPro" id="IPR013806">
    <property type="entry name" value="Kringle-like"/>
</dbReference>
<evidence type="ECO:0000256" key="3">
    <source>
        <dbReference type="PROSITE-ProRule" id="PRU00121"/>
    </source>
</evidence>
<feature type="domain" description="Kringle" evidence="5">
    <location>
        <begin position="632"/>
        <end position="716"/>
    </location>
</feature>
<evidence type="ECO:0000256" key="4">
    <source>
        <dbReference type="SAM" id="SignalP"/>
    </source>
</evidence>
<dbReference type="InterPro" id="IPR000001">
    <property type="entry name" value="Kringle"/>
</dbReference>
<dbReference type="Gene3D" id="2.40.20.10">
    <property type="entry name" value="Plasminogen Kringle 4"/>
    <property type="match status" value="4"/>
</dbReference>
<dbReference type="InterPro" id="IPR018056">
    <property type="entry name" value="Kringle_CS"/>
</dbReference>
<dbReference type="PANTHER" id="PTHR24261">
    <property type="entry name" value="PLASMINOGEN-RELATED"/>
    <property type="match status" value="1"/>
</dbReference>
<feature type="domain" description="Kringle" evidence="5">
    <location>
        <begin position="544"/>
        <end position="625"/>
    </location>
</feature>
<dbReference type="AlphaFoldDB" id="A0A653DY40"/>
<dbReference type="GO" id="GO:0004175">
    <property type="term" value="F:endopeptidase activity"/>
    <property type="evidence" value="ECO:0007669"/>
    <property type="project" value="TreeGrafter"/>
</dbReference>
<feature type="domain" description="Kringle" evidence="5">
    <location>
        <begin position="121"/>
        <end position="212"/>
    </location>
</feature>
<keyword evidence="2" id="KW-1015">Disulfide bond</keyword>
<evidence type="ECO:0000256" key="2">
    <source>
        <dbReference type="ARBA" id="ARBA00023157"/>
    </source>
</evidence>
<evidence type="ECO:0000313" key="6">
    <source>
        <dbReference type="EMBL" id="VEN64271.1"/>
    </source>
</evidence>
<accession>A0A653DY40</accession>
<feature type="signal peptide" evidence="4">
    <location>
        <begin position="1"/>
        <end position="17"/>
    </location>
</feature>
<dbReference type="GO" id="GO:0005615">
    <property type="term" value="C:extracellular space"/>
    <property type="evidence" value="ECO:0007669"/>
    <property type="project" value="TreeGrafter"/>
</dbReference>
<gene>
    <name evidence="6" type="ORF">CALMAC_LOCUS20836</name>
</gene>
<dbReference type="EMBL" id="CAACVG010015230">
    <property type="protein sequence ID" value="VEN64271.1"/>
    <property type="molecule type" value="Genomic_DNA"/>
</dbReference>
<dbReference type="Pfam" id="PF00051">
    <property type="entry name" value="Kringle"/>
    <property type="match status" value="4"/>
</dbReference>
<evidence type="ECO:0000256" key="1">
    <source>
        <dbReference type="ARBA" id="ARBA00022572"/>
    </source>
</evidence>
<keyword evidence="7" id="KW-1185">Reference proteome</keyword>